<evidence type="ECO:0000256" key="5">
    <source>
        <dbReference type="ARBA" id="ARBA00022729"/>
    </source>
</evidence>
<dbReference type="PRINTS" id="PR00109">
    <property type="entry name" value="TYRKINASE"/>
</dbReference>
<dbReference type="GO" id="GO:0007169">
    <property type="term" value="P:cell surface receptor protein tyrosine kinase signaling pathway"/>
    <property type="evidence" value="ECO:0007669"/>
    <property type="project" value="TreeGrafter"/>
</dbReference>
<keyword evidence="9 16" id="KW-1133">Transmembrane helix</keyword>
<dbReference type="InterPro" id="IPR011009">
    <property type="entry name" value="Kinase-like_dom_sf"/>
</dbReference>
<keyword evidence="5 17" id="KW-0732">Signal</keyword>
<dbReference type="CDD" id="cd00192">
    <property type="entry name" value="PTKc"/>
    <property type="match status" value="1"/>
</dbReference>
<evidence type="ECO:0000259" key="18">
    <source>
        <dbReference type="PROSITE" id="PS50011"/>
    </source>
</evidence>
<dbReference type="PANTHER" id="PTHR24416:SF621">
    <property type="entry name" value="TYROSINE KINASE RECEPTOR CAD96CA"/>
    <property type="match status" value="1"/>
</dbReference>
<dbReference type="SUPFAM" id="SSF56112">
    <property type="entry name" value="Protein kinase-like (PK-like)"/>
    <property type="match status" value="1"/>
</dbReference>
<reference evidence="20" key="1">
    <citation type="submission" date="2021-03" db="EMBL/GenBank/DDBJ databases">
        <title>Chromosome level genome of the anhydrobiotic midge Polypedilum vanderplanki.</title>
        <authorList>
            <person name="Yoshida Y."/>
            <person name="Kikawada T."/>
            <person name="Gusev O."/>
        </authorList>
    </citation>
    <scope>NUCLEOTIDE SEQUENCE</scope>
    <source>
        <strain evidence="20">NIAS01</strain>
        <tissue evidence="20">Whole body or cell culture</tissue>
    </source>
</reference>
<dbReference type="PROSITE" id="PS00109">
    <property type="entry name" value="PROTEIN_KINASE_TYR"/>
    <property type="match status" value="1"/>
</dbReference>
<dbReference type="GO" id="GO:0005509">
    <property type="term" value="F:calcium ion binding"/>
    <property type="evidence" value="ECO:0007669"/>
    <property type="project" value="UniProtKB-UniRule"/>
</dbReference>
<dbReference type="PANTHER" id="PTHR24416">
    <property type="entry name" value="TYROSINE-PROTEIN KINASE RECEPTOR"/>
    <property type="match status" value="1"/>
</dbReference>
<dbReference type="Proteomes" id="UP001107558">
    <property type="component" value="Chromosome 4"/>
</dbReference>
<feature type="binding site" evidence="15">
    <location>
        <position position="364"/>
    </location>
    <ligand>
        <name>ATP</name>
        <dbReference type="ChEBI" id="CHEBI:30616"/>
    </ligand>
</feature>
<comment type="catalytic activity">
    <reaction evidence="13">
        <text>L-tyrosyl-[protein] + ATP = O-phospho-L-tyrosyl-[protein] + ADP + H(+)</text>
        <dbReference type="Rhea" id="RHEA:10596"/>
        <dbReference type="Rhea" id="RHEA-COMP:10136"/>
        <dbReference type="Rhea" id="RHEA-COMP:20101"/>
        <dbReference type="ChEBI" id="CHEBI:15378"/>
        <dbReference type="ChEBI" id="CHEBI:30616"/>
        <dbReference type="ChEBI" id="CHEBI:46858"/>
        <dbReference type="ChEBI" id="CHEBI:61978"/>
        <dbReference type="ChEBI" id="CHEBI:456216"/>
        <dbReference type="EC" id="2.7.10.1"/>
    </reaction>
</comment>
<gene>
    <name evidence="20" type="ORF">PVAND_016692</name>
</gene>
<dbReference type="PROSITE" id="PS50268">
    <property type="entry name" value="CADHERIN_2"/>
    <property type="match status" value="1"/>
</dbReference>
<keyword evidence="21" id="KW-1185">Reference proteome</keyword>
<dbReference type="GO" id="GO:0007156">
    <property type="term" value="P:homophilic cell adhesion via plasma membrane adhesion molecules"/>
    <property type="evidence" value="ECO:0007669"/>
    <property type="project" value="InterPro"/>
</dbReference>
<dbReference type="InterPro" id="IPR000719">
    <property type="entry name" value="Prot_kinase_dom"/>
</dbReference>
<proteinExistence type="predicted"/>
<dbReference type="EC" id="2.7.10.1" evidence="2"/>
<evidence type="ECO:0000256" key="1">
    <source>
        <dbReference type="ARBA" id="ARBA00004479"/>
    </source>
</evidence>
<evidence type="ECO:0000256" key="10">
    <source>
        <dbReference type="ARBA" id="ARBA00023136"/>
    </source>
</evidence>
<dbReference type="AlphaFoldDB" id="A0A9J6BG57"/>
<dbReference type="InterPro" id="IPR020635">
    <property type="entry name" value="Tyr_kinase_cat_dom"/>
</dbReference>
<evidence type="ECO:0000256" key="12">
    <source>
        <dbReference type="ARBA" id="ARBA00023180"/>
    </source>
</evidence>
<organism evidence="20 21">
    <name type="scientific">Polypedilum vanderplanki</name>
    <name type="common">Sleeping chironomid midge</name>
    <dbReference type="NCBI Taxonomy" id="319348"/>
    <lineage>
        <taxon>Eukaryota</taxon>
        <taxon>Metazoa</taxon>
        <taxon>Ecdysozoa</taxon>
        <taxon>Arthropoda</taxon>
        <taxon>Hexapoda</taxon>
        <taxon>Insecta</taxon>
        <taxon>Pterygota</taxon>
        <taxon>Neoptera</taxon>
        <taxon>Endopterygota</taxon>
        <taxon>Diptera</taxon>
        <taxon>Nematocera</taxon>
        <taxon>Chironomoidea</taxon>
        <taxon>Chironomidae</taxon>
        <taxon>Chironominae</taxon>
        <taxon>Polypedilum</taxon>
        <taxon>Polypedilum</taxon>
    </lineage>
</organism>
<keyword evidence="10 16" id="KW-0472">Membrane</keyword>
<evidence type="ECO:0000256" key="17">
    <source>
        <dbReference type="SAM" id="SignalP"/>
    </source>
</evidence>
<evidence type="ECO:0000256" key="3">
    <source>
        <dbReference type="ARBA" id="ARBA00022679"/>
    </source>
</evidence>
<dbReference type="SUPFAM" id="SSF49313">
    <property type="entry name" value="Cadherin-like"/>
    <property type="match status" value="1"/>
</dbReference>
<keyword evidence="14" id="KW-0106">Calcium</keyword>
<dbReference type="GO" id="GO:0004714">
    <property type="term" value="F:transmembrane receptor protein tyrosine kinase activity"/>
    <property type="evidence" value="ECO:0007669"/>
    <property type="project" value="UniProtKB-EC"/>
</dbReference>
<dbReference type="InterPro" id="IPR001245">
    <property type="entry name" value="Ser-Thr/Tyr_kinase_cat_dom"/>
</dbReference>
<dbReference type="OrthoDB" id="3256376at2759"/>
<protein>
    <recommendedName>
        <fullName evidence="2">receptor protein-tyrosine kinase</fullName>
        <ecNumber evidence="2">2.7.10.1</ecNumber>
    </recommendedName>
</protein>
<feature type="chain" id="PRO_5039894806" description="receptor protein-tyrosine kinase" evidence="17">
    <location>
        <begin position="22"/>
        <end position="634"/>
    </location>
</feature>
<dbReference type="Gene3D" id="3.30.200.20">
    <property type="entry name" value="Phosphorylase Kinase, domain 1"/>
    <property type="match status" value="1"/>
</dbReference>
<dbReference type="InterPro" id="IPR050122">
    <property type="entry name" value="RTK"/>
</dbReference>
<keyword evidence="6 15" id="KW-0547">Nucleotide-binding</keyword>
<dbReference type="PROSITE" id="PS00107">
    <property type="entry name" value="PROTEIN_KINASE_ATP"/>
    <property type="match status" value="1"/>
</dbReference>
<feature type="signal peptide" evidence="17">
    <location>
        <begin position="1"/>
        <end position="21"/>
    </location>
</feature>
<evidence type="ECO:0000313" key="20">
    <source>
        <dbReference type="EMBL" id="KAG5668765.1"/>
    </source>
</evidence>
<dbReference type="Pfam" id="PF07714">
    <property type="entry name" value="PK_Tyr_Ser-Thr"/>
    <property type="match status" value="1"/>
</dbReference>
<evidence type="ECO:0000256" key="16">
    <source>
        <dbReference type="SAM" id="Phobius"/>
    </source>
</evidence>
<dbReference type="EMBL" id="JADBJN010000004">
    <property type="protein sequence ID" value="KAG5668765.1"/>
    <property type="molecule type" value="Genomic_DNA"/>
</dbReference>
<sequence length="634" mass="71820">MRQIHTLVFILLLLATKFSRGSGPGTISVDRNWSVPESTKIGQIVKTVRVTGVGNRSVSYSLETDDTLGFGNFESPFWINPSTGYVYLNKSLEGWKSPNPFILSVAADDGNIPVKNQVLVRIIPSNGQQNYPNSFEPPSRIPSLPDFTSLPLPPIPPPYQTTTKVITKQPEIRQNKTYIDETTTTTTTSTTIITTTEAAKTKNAGISQQTALVTILIAIITIFLIAALIAMIIFRKQLMRPFSRKFKKSKVDKAKKSNQSIQIITLSNESSRNSMVMQHWQGPLAYNNRYTPWAHDDIHGQISNSSFTYSSGNDIKVPGYDRWEFPRHRLKVFNILGEGAFGQVWRCEAADIDGVEGTSIVALKTLKENATESEKKDLISELQVMKTLEPHINVVRLLGCCTEKDPIFVIIEYVALGKLQTFLRNSRVEKNYHNASGKSKTLTSRDLVSFMYQVARGMEFLTSRGIIHRDLAARNILITEDYTCKIADFGFARDIETSTVYERKTGGRQPIRWMAIESLYDNIFSVKSDVWAFGILMWEIATLGSTPYPGMGAADVMKKVRDGYRLEKPEHTSREIYNYMYYCWDADPKNRPDFSEIRINLDKLLSTSTDYIELERFPEHDYYNILHNISGEKL</sequence>
<dbReference type="Gene3D" id="2.60.40.60">
    <property type="entry name" value="Cadherins"/>
    <property type="match status" value="1"/>
</dbReference>
<dbReference type="InterPro" id="IPR002126">
    <property type="entry name" value="Cadherin-like_dom"/>
</dbReference>
<dbReference type="CDD" id="cd11304">
    <property type="entry name" value="Cadherin_repeat"/>
    <property type="match status" value="1"/>
</dbReference>
<accession>A0A9J6BG57</accession>
<dbReference type="GO" id="GO:1902533">
    <property type="term" value="P:positive regulation of intracellular signal transduction"/>
    <property type="evidence" value="ECO:0007669"/>
    <property type="project" value="UniProtKB-ARBA"/>
</dbReference>
<comment type="subcellular location">
    <subcellularLocation>
        <location evidence="1">Membrane</location>
        <topology evidence="1">Single-pass type I membrane protein</topology>
    </subcellularLocation>
</comment>
<comment type="caution">
    <text evidence="20">The sequence shown here is derived from an EMBL/GenBank/DDBJ whole genome shotgun (WGS) entry which is preliminary data.</text>
</comment>
<keyword evidence="8 15" id="KW-0067">ATP-binding</keyword>
<feature type="domain" description="Protein kinase" evidence="18">
    <location>
        <begin position="330"/>
        <end position="623"/>
    </location>
</feature>
<evidence type="ECO:0000256" key="9">
    <source>
        <dbReference type="ARBA" id="ARBA00022989"/>
    </source>
</evidence>
<dbReference type="InterPro" id="IPR017441">
    <property type="entry name" value="Protein_kinase_ATP_BS"/>
</dbReference>
<evidence type="ECO:0000256" key="11">
    <source>
        <dbReference type="ARBA" id="ARBA00023137"/>
    </source>
</evidence>
<evidence type="ECO:0000256" key="15">
    <source>
        <dbReference type="PROSITE-ProRule" id="PRU10141"/>
    </source>
</evidence>
<keyword evidence="3" id="KW-0808">Transferase</keyword>
<keyword evidence="4 16" id="KW-0812">Transmembrane</keyword>
<evidence type="ECO:0000256" key="8">
    <source>
        <dbReference type="ARBA" id="ARBA00022840"/>
    </source>
</evidence>
<dbReference type="FunFam" id="1.10.510.10:FF:000190">
    <property type="entry name" value="Proto-oncogene tyrosine-protein kinase receptor Ret"/>
    <property type="match status" value="1"/>
</dbReference>
<dbReference type="GO" id="GO:0005886">
    <property type="term" value="C:plasma membrane"/>
    <property type="evidence" value="ECO:0007669"/>
    <property type="project" value="TreeGrafter"/>
</dbReference>
<dbReference type="GO" id="GO:0043235">
    <property type="term" value="C:receptor complex"/>
    <property type="evidence" value="ECO:0007669"/>
    <property type="project" value="TreeGrafter"/>
</dbReference>
<dbReference type="Gene3D" id="1.10.510.10">
    <property type="entry name" value="Transferase(Phosphotransferase) domain 1"/>
    <property type="match status" value="1"/>
</dbReference>
<feature type="transmembrane region" description="Helical" evidence="16">
    <location>
        <begin position="211"/>
        <end position="234"/>
    </location>
</feature>
<evidence type="ECO:0000259" key="19">
    <source>
        <dbReference type="PROSITE" id="PS50268"/>
    </source>
</evidence>
<keyword evidence="11" id="KW-0829">Tyrosine-protein kinase</keyword>
<dbReference type="SMART" id="SM00219">
    <property type="entry name" value="TyrKc"/>
    <property type="match status" value="1"/>
</dbReference>
<evidence type="ECO:0000256" key="2">
    <source>
        <dbReference type="ARBA" id="ARBA00011902"/>
    </source>
</evidence>
<evidence type="ECO:0000256" key="14">
    <source>
        <dbReference type="PROSITE-ProRule" id="PRU00043"/>
    </source>
</evidence>
<name>A0A9J6BG57_POLVA</name>
<dbReference type="InterPro" id="IPR008266">
    <property type="entry name" value="Tyr_kinase_AS"/>
</dbReference>
<keyword evidence="12" id="KW-0325">Glycoprotein</keyword>
<dbReference type="PROSITE" id="PS50011">
    <property type="entry name" value="PROTEIN_KINASE_DOM"/>
    <property type="match status" value="1"/>
</dbReference>
<dbReference type="FunFam" id="3.30.200.20:FF:000678">
    <property type="entry name" value="Tyrosine kinase receptor"/>
    <property type="match status" value="1"/>
</dbReference>
<evidence type="ECO:0000313" key="21">
    <source>
        <dbReference type="Proteomes" id="UP001107558"/>
    </source>
</evidence>
<evidence type="ECO:0000256" key="7">
    <source>
        <dbReference type="ARBA" id="ARBA00022777"/>
    </source>
</evidence>
<evidence type="ECO:0000256" key="13">
    <source>
        <dbReference type="ARBA" id="ARBA00051243"/>
    </source>
</evidence>
<feature type="domain" description="Cadherin" evidence="19">
    <location>
        <begin position="34"/>
        <end position="147"/>
    </location>
</feature>
<evidence type="ECO:0000256" key="6">
    <source>
        <dbReference type="ARBA" id="ARBA00022741"/>
    </source>
</evidence>
<keyword evidence="7" id="KW-0418">Kinase</keyword>
<dbReference type="GO" id="GO:0005524">
    <property type="term" value="F:ATP binding"/>
    <property type="evidence" value="ECO:0007669"/>
    <property type="project" value="UniProtKB-UniRule"/>
</dbReference>
<evidence type="ECO:0000256" key="4">
    <source>
        <dbReference type="ARBA" id="ARBA00022692"/>
    </source>
</evidence>
<dbReference type="InterPro" id="IPR015919">
    <property type="entry name" value="Cadherin-like_sf"/>
</dbReference>